<accession>A0ABP9BM49</accession>
<keyword evidence="3" id="KW-1185">Reference proteome</keyword>
<gene>
    <name evidence="2" type="ORF">GCM10023200_35730</name>
</gene>
<proteinExistence type="inferred from homology"/>
<dbReference type="InterPro" id="IPR005531">
    <property type="entry name" value="Asp23"/>
</dbReference>
<dbReference type="EMBL" id="BAABHO010000029">
    <property type="protein sequence ID" value="GAA4796491.1"/>
    <property type="molecule type" value="Genomic_DNA"/>
</dbReference>
<dbReference type="Pfam" id="PF03780">
    <property type="entry name" value="Asp23"/>
    <property type="match status" value="1"/>
</dbReference>
<comment type="similarity">
    <text evidence="1">Belongs to the asp23 family.</text>
</comment>
<evidence type="ECO:0000313" key="3">
    <source>
        <dbReference type="Proteomes" id="UP001500928"/>
    </source>
</evidence>
<dbReference type="Proteomes" id="UP001500928">
    <property type="component" value="Unassembled WGS sequence"/>
</dbReference>
<dbReference type="RefSeq" id="WP_345417900.1">
    <property type="nucleotide sequence ID" value="NZ_BAABHO010000029.1"/>
</dbReference>
<sequence length="209" mass="21822">MTQERSAHDVVAPTEGQLACGRDAEALVAQVADGRADRLDDHQRDCPYCQAALAEFDRLWAPVRAVSAHRPRVPEGLLDEALRSIRGVAADPEFGSIPDARGRTRVSSRVVIALARHLASRVPGVRVALSSLLASGSGPETTLADGPGPEVVAGVAGESTVVAITLAADYGQDLVALGTRIRAVVADGIRATTGLEPVAVIVHVDDLFL</sequence>
<evidence type="ECO:0000256" key="1">
    <source>
        <dbReference type="ARBA" id="ARBA00005721"/>
    </source>
</evidence>
<organism evidence="2 3">
    <name type="scientific">Actinomycetospora chlora</name>
    <dbReference type="NCBI Taxonomy" id="663608"/>
    <lineage>
        <taxon>Bacteria</taxon>
        <taxon>Bacillati</taxon>
        <taxon>Actinomycetota</taxon>
        <taxon>Actinomycetes</taxon>
        <taxon>Pseudonocardiales</taxon>
        <taxon>Pseudonocardiaceae</taxon>
        <taxon>Actinomycetospora</taxon>
    </lineage>
</organism>
<evidence type="ECO:0008006" key="4">
    <source>
        <dbReference type="Google" id="ProtNLM"/>
    </source>
</evidence>
<protein>
    <recommendedName>
        <fullName evidence="4">Asp23/Gls24 family envelope stress response protein</fullName>
    </recommendedName>
</protein>
<evidence type="ECO:0000313" key="2">
    <source>
        <dbReference type="EMBL" id="GAA4796491.1"/>
    </source>
</evidence>
<name>A0ABP9BM49_9PSEU</name>
<comment type="caution">
    <text evidence="2">The sequence shown here is derived from an EMBL/GenBank/DDBJ whole genome shotgun (WGS) entry which is preliminary data.</text>
</comment>
<reference evidence="3" key="1">
    <citation type="journal article" date="2019" name="Int. J. Syst. Evol. Microbiol.">
        <title>The Global Catalogue of Microorganisms (GCM) 10K type strain sequencing project: providing services to taxonomists for standard genome sequencing and annotation.</title>
        <authorList>
            <consortium name="The Broad Institute Genomics Platform"/>
            <consortium name="The Broad Institute Genome Sequencing Center for Infectious Disease"/>
            <person name="Wu L."/>
            <person name="Ma J."/>
        </authorList>
    </citation>
    <scope>NUCLEOTIDE SEQUENCE [LARGE SCALE GENOMIC DNA]</scope>
    <source>
        <strain evidence="3">JCM 17979</strain>
    </source>
</reference>